<keyword evidence="2" id="KW-1133">Transmembrane helix</keyword>
<dbReference type="RefSeq" id="WP_081802716.1">
    <property type="nucleotide sequence ID" value="NZ_AXCW01000251.1"/>
</dbReference>
<dbReference type="InterPro" id="IPR027381">
    <property type="entry name" value="LytR/CpsA/Psr_C"/>
</dbReference>
<evidence type="ECO:0000313" key="5">
    <source>
        <dbReference type="Proteomes" id="UP000019753"/>
    </source>
</evidence>
<comment type="caution">
    <text evidence="4">The sequence shown here is derived from an EMBL/GenBank/DDBJ whole genome shotgun (WGS) entry which is preliminary data.</text>
</comment>
<evidence type="ECO:0000256" key="2">
    <source>
        <dbReference type="SAM" id="Phobius"/>
    </source>
</evidence>
<evidence type="ECO:0000259" key="3">
    <source>
        <dbReference type="Pfam" id="PF13399"/>
    </source>
</evidence>
<feature type="domain" description="LytR/CpsA/Psr regulator C-terminal" evidence="3">
    <location>
        <begin position="84"/>
        <end position="168"/>
    </location>
</feature>
<keyword evidence="2" id="KW-0812">Transmembrane</keyword>
<feature type="compositionally biased region" description="Low complexity" evidence="1">
    <location>
        <begin position="208"/>
        <end position="231"/>
    </location>
</feature>
<evidence type="ECO:0000256" key="1">
    <source>
        <dbReference type="SAM" id="MobiDB-lite"/>
    </source>
</evidence>
<feature type="region of interest" description="Disordered" evidence="1">
    <location>
        <begin position="191"/>
        <end position="231"/>
    </location>
</feature>
<dbReference type="Pfam" id="PF13399">
    <property type="entry name" value="LytR_C"/>
    <property type="match status" value="1"/>
</dbReference>
<gene>
    <name evidence="4" type="ORF">N866_08955</name>
</gene>
<dbReference type="Gene3D" id="3.30.70.2390">
    <property type="match status" value="1"/>
</dbReference>
<accession>A0A021VTK0</accession>
<organism evidence="4 5">
    <name type="scientific">Actinotalea ferrariae CF5-4</name>
    <dbReference type="NCBI Taxonomy" id="948458"/>
    <lineage>
        <taxon>Bacteria</taxon>
        <taxon>Bacillati</taxon>
        <taxon>Actinomycetota</taxon>
        <taxon>Actinomycetes</taxon>
        <taxon>Micrococcales</taxon>
        <taxon>Cellulomonadaceae</taxon>
        <taxon>Actinotalea</taxon>
    </lineage>
</organism>
<sequence>MAAPTPAERARQLRRRHRRERQAVVFGAMTAAMAVAGLAAAAVYTGVVDAPFAREFTTLTTPAPTVAAPPCPPEGTLPVTYAETQVRVLNGAATAGLAGEIGNELVARGFVVQATDNFPGGYAGTSLVRFGETGLRAAYTLAAQLEAPVLELDRRADATVDLVLGSAFTTLLDPTVITLAPDQPLAGPPGCVPLEQALQTAPEGPPVEGEAADATTADGDADGSAEATGEG</sequence>
<name>A0A021VTK0_9CELL</name>
<feature type="transmembrane region" description="Helical" evidence="2">
    <location>
        <begin position="23"/>
        <end position="44"/>
    </location>
</feature>
<dbReference type="EMBL" id="AXCW01000251">
    <property type="protein sequence ID" value="EYR62387.1"/>
    <property type="molecule type" value="Genomic_DNA"/>
</dbReference>
<proteinExistence type="predicted"/>
<dbReference type="OrthoDB" id="3267444at2"/>
<evidence type="ECO:0000313" key="4">
    <source>
        <dbReference type="EMBL" id="EYR62387.1"/>
    </source>
</evidence>
<keyword evidence="2" id="KW-0472">Membrane</keyword>
<dbReference type="AlphaFoldDB" id="A0A021VTK0"/>
<dbReference type="Proteomes" id="UP000019753">
    <property type="component" value="Unassembled WGS sequence"/>
</dbReference>
<reference evidence="4 5" key="1">
    <citation type="submission" date="2014-01" db="EMBL/GenBank/DDBJ databases">
        <title>Actinotalea ferrariae CF5-4.</title>
        <authorList>
            <person name="Chen F."/>
            <person name="Li Y."/>
            <person name="Wang G."/>
        </authorList>
    </citation>
    <scope>NUCLEOTIDE SEQUENCE [LARGE SCALE GENOMIC DNA]</scope>
    <source>
        <strain evidence="4 5">CF5-4</strain>
    </source>
</reference>
<protein>
    <recommendedName>
        <fullName evidence="3">LytR/CpsA/Psr regulator C-terminal domain-containing protein</fullName>
    </recommendedName>
</protein>
<keyword evidence="5" id="KW-1185">Reference proteome</keyword>